<gene>
    <name evidence="3" type="ORF">ACFFJ8_16180</name>
</gene>
<protein>
    <submittedName>
        <fullName evidence="3">4-oxalocrotonate tautomerase family protein</fullName>
    </submittedName>
</protein>
<keyword evidence="1" id="KW-0413">Isomerase</keyword>
<evidence type="ECO:0000256" key="1">
    <source>
        <dbReference type="ARBA" id="ARBA00023235"/>
    </source>
</evidence>
<name>A0ABV6JAJ5_9BACL</name>
<feature type="domain" description="4-oxalocrotonate tautomerase-like" evidence="2">
    <location>
        <begin position="9"/>
        <end position="60"/>
    </location>
</feature>
<dbReference type="Proteomes" id="UP001589818">
    <property type="component" value="Unassembled WGS sequence"/>
</dbReference>
<dbReference type="RefSeq" id="WP_204818671.1">
    <property type="nucleotide sequence ID" value="NZ_JANHOF010000005.1"/>
</dbReference>
<dbReference type="Pfam" id="PF01361">
    <property type="entry name" value="Tautomerase"/>
    <property type="match status" value="1"/>
</dbReference>
<comment type="caution">
    <text evidence="3">The sequence shown here is derived from an EMBL/GenBank/DDBJ whole genome shotgun (WGS) entry which is preliminary data.</text>
</comment>
<dbReference type="EMBL" id="JBHLVF010000023">
    <property type="protein sequence ID" value="MFC0392911.1"/>
    <property type="molecule type" value="Genomic_DNA"/>
</dbReference>
<dbReference type="InterPro" id="IPR014347">
    <property type="entry name" value="Tautomerase/MIF_sf"/>
</dbReference>
<evidence type="ECO:0000259" key="2">
    <source>
        <dbReference type="Pfam" id="PF01361"/>
    </source>
</evidence>
<evidence type="ECO:0000313" key="3">
    <source>
        <dbReference type="EMBL" id="MFC0392911.1"/>
    </source>
</evidence>
<proteinExistence type="predicted"/>
<sequence>MPAIAVTMKTRSIESRKKIAQGITEVIVRETGVDPEWITIHFYETDEERVARGGVMLSDRTDKTN</sequence>
<dbReference type="SUPFAM" id="SSF55331">
    <property type="entry name" value="Tautomerase/MIF"/>
    <property type="match status" value="1"/>
</dbReference>
<accession>A0ABV6JAJ5</accession>
<evidence type="ECO:0000313" key="4">
    <source>
        <dbReference type="Proteomes" id="UP001589818"/>
    </source>
</evidence>
<dbReference type="Gene3D" id="3.30.429.10">
    <property type="entry name" value="Macrophage Migration Inhibitory Factor"/>
    <property type="match status" value="1"/>
</dbReference>
<keyword evidence="4" id="KW-1185">Reference proteome</keyword>
<organism evidence="3 4">
    <name type="scientific">Paenibacillus mendelii</name>
    <dbReference type="NCBI Taxonomy" id="206163"/>
    <lineage>
        <taxon>Bacteria</taxon>
        <taxon>Bacillati</taxon>
        <taxon>Bacillota</taxon>
        <taxon>Bacilli</taxon>
        <taxon>Bacillales</taxon>
        <taxon>Paenibacillaceae</taxon>
        <taxon>Paenibacillus</taxon>
    </lineage>
</organism>
<reference evidence="3 4" key="1">
    <citation type="submission" date="2024-09" db="EMBL/GenBank/DDBJ databases">
        <authorList>
            <person name="Sun Q."/>
            <person name="Mori K."/>
        </authorList>
    </citation>
    <scope>NUCLEOTIDE SEQUENCE [LARGE SCALE GENOMIC DNA]</scope>
    <source>
        <strain evidence="3 4">CCM 4839</strain>
    </source>
</reference>
<dbReference type="InterPro" id="IPR004370">
    <property type="entry name" value="4-OT-like_dom"/>
</dbReference>